<accession>A0A392Q017</accession>
<proteinExistence type="predicted"/>
<name>A0A392Q017_9FABA</name>
<keyword evidence="2" id="KW-1185">Reference proteome</keyword>
<dbReference type="Proteomes" id="UP000265520">
    <property type="component" value="Unassembled WGS sequence"/>
</dbReference>
<dbReference type="PANTHER" id="PTHR14363">
    <property type="entry name" value="HEPARANASE-RELATED"/>
    <property type="match status" value="1"/>
</dbReference>
<dbReference type="EMBL" id="LXQA010103657">
    <property type="protein sequence ID" value="MCI17050.1"/>
    <property type="molecule type" value="Genomic_DNA"/>
</dbReference>
<dbReference type="GO" id="GO:0009505">
    <property type="term" value="C:plant-type cell wall"/>
    <property type="evidence" value="ECO:0007669"/>
    <property type="project" value="TreeGrafter"/>
</dbReference>
<dbReference type="AlphaFoldDB" id="A0A392Q017"/>
<protein>
    <submittedName>
        <fullName evidence="1">Heparanase-like protein 1-like</fullName>
    </submittedName>
</protein>
<dbReference type="PANTHER" id="PTHR14363:SF31">
    <property type="entry name" value="GLYCOSIDE HYDROLASE FAMILY 79 AMINO-TERMINAL DOMAIN PROTEIN"/>
    <property type="match status" value="1"/>
</dbReference>
<evidence type="ECO:0000313" key="1">
    <source>
        <dbReference type="EMBL" id="MCI17050.1"/>
    </source>
</evidence>
<gene>
    <name evidence="1" type="ORF">A2U01_0038197</name>
</gene>
<feature type="non-terminal residue" evidence="1">
    <location>
        <position position="1"/>
    </location>
</feature>
<reference evidence="1 2" key="1">
    <citation type="journal article" date="2018" name="Front. Plant Sci.">
        <title>Red Clover (Trifolium pratense) and Zigzag Clover (T. medium) - A Picture of Genomic Similarities and Differences.</title>
        <authorList>
            <person name="Dluhosova J."/>
            <person name="Istvanek J."/>
            <person name="Nedelnik J."/>
            <person name="Repkova J."/>
        </authorList>
    </citation>
    <scope>NUCLEOTIDE SEQUENCE [LARGE SCALE GENOMIC DNA]</scope>
    <source>
        <strain evidence="2">cv. 10/8</strain>
        <tissue evidence="1">Leaf</tissue>
    </source>
</reference>
<sequence>NELSGKGVGACVGVAQYGKDLINLKRIVDVLYENSRFKPSLVAPGGFYEKEWFACHSHNSF</sequence>
<evidence type="ECO:0000313" key="2">
    <source>
        <dbReference type="Proteomes" id="UP000265520"/>
    </source>
</evidence>
<dbReference type="InterPro" id="IPR005199">
    <property type="entry name" value="Glyco_hydro_79"/>
</dbReference>
<dbReference type="GO" id="GO:0016020">
    <property type="term" value="C:membrane"/>
    <property type="evidence" value="ECO:0007669"/>
    <property type="project" value="InterPro"/>
</dbReference>
<dbReference type="GO" id="GO:0004566">
    <property type="term" value="F:beta-glucuronidase activity"/>
    <property type="evidence" value="ECO:0007669"/>
    <property type="project" value="TreeGrafter"/>
</dbReference>
<comment type="caution">
    <text evidence="1">The sequence shown here is derived from an EMBL/GenBank/DDBJ whole genome shotgun (WGS) entry which is preliminary data.</text>
</comment>
<dbReference type="Pfam" id="PF03662">
    <property type="entry name" value="Glyco_hydro_79n"/>
    <property type="match status" value="1"/>
</dbReference>
<organism evidence="1 2">
    <name type="scientific">Trifolium medium</name>
    <dbReference type="NCBI Taxonomy" id="97028"/>
    <lineage>
        <taxon>Eukaryota</taxon>
        <taxon>Viridiplantae</taxon>
        <taxon>Streptophyta</taxon>
        <taxon>Embryophyta</taxon>
        <taxon>Tracheophyta</taxon>
        <taxon>Spermatophyta</taxon>
        <taxon>Magnoliopsida</taxon>
        <taxon>eudicotyledons</taxon>
        <taxon>Gunneridae</taxon>
        <taxon>Pentapetalae</taxon>
        <taxon>rosids</taxon>
        <taxon>fabids</taxon>
        <taxon>Fabales</taxon>
        <taxon>Fabaceae</taxon>
        <taxon>Papilionoideae</taxon>
        <taxon>50 kb inversion clade</taxon>
        <taxon>NPAAA clade</taxon>
        <taxon>Hologalegina</taxon>
        <taxon>IRL clade</taxon>
        <taxon>Trifolieae</taxon>
        <taxon>Trifolium</taxon>
    </lineage>
</organism>